<dbReference type="OMA" id="LMATHEH"/>
<reference evidence="3 4" key="1">
    <citation type="journal article" date="2015" name="Front. Microbiol.">
        <title>Genome sequence of the plant growth promoting endophytic yeast Rhodotorula graminis WP1.</title>
        <authorList>
            <person name="Firrincieli A."/>
            <person name="Otillar R."/>
            <person name="Salamov A."/>
            <person name="Schmutz J."/>
            <person name="Khan Z."/>
            <person name="Redman R.S."/>
            <person name="Fleck N.D."/>
            <person name="Lindquist E."/>
            <person name="Grigoriev I.V."/>
            <person name="Doty S.L."/>
        </authorList>
    </citation>
    <scope>NUCLEOTIDE SEQUENCE [LARGE SCALE GENOMIC DNA]</scope>
    <source>
        <strain evidence="3 4">WP1</strain>
    </source>
</reference>
<dbReference type="RefSeq" id="XP_018271313.1">
    <property type="nucleotide sequence ID" value="XM_018418952.1"/>
</dbReference>
<feature type="region of interest" description="Disordered" evidence="1">
    <location>
        <begin position="1"/>
        <end position="47"/>
    </location>
</feature>
<name>A0A194S414_RHOGW</name>
<protein>
    <submittedName>
        <fullName evidence="3">Uncharacterized protein</fullName>
    </submittedName>
</protein>
<feature type="transmembrane region" description="Helical" evidence="2">
    <location>
        <begin position="52"/>
        <end position="69"/>
    </location>
</feature>
<dbReference type="STRING" id="578459.A0A194S414"/>
<organism evidence="3 4">
    <name type="scientific">Rhodotorula graminis (strain WP1)</name>
    <dbReference type="NCBI Taxonomy" id="578459"/>
    <lineage>
        <taxon>Eukaryota</taxon>
        <taxon>Fungi</taxon>
        <taxon>Dikarya</taxon>
        <taxon>Basidiomycota</taxon>
        <taxon>Pucciniomycotina</taxon>
        <taxon>Microbotryomycetes</taxon>
        <taxon>Sporidiobolales</taxon>
        <taxon>Sporidiobolaceae</taxon>
        <taxon>Rhodotorula</taxon>
    </lineage>
</organism>
<dbReference type="GeneID" id="28979399"/>
<evidence type="ECO:0000313" key="4">
    <source>
        <dbReference type="Proteomes" id="UP000053890"/>
    </source>
</evidence>
<keyword evidence="4" id="KW-1185">Reference proteome</keyword>
<dbReference type="Proteomes" id="UP000053890">
    <property type="component" value="Unassembled WGS sequence"/>
</dbReference>
<dbReference type="CDD" id="cd11296">
    <property type="entry name" value="O-FucT_like"/>
    <property type="match status" value="1"/>
</dbReference>
<proteinExistence type="predicted"/>
<dbReference type="AlphaFoldDB" id="A0A194S414"/>
<accession>A0A194S414</accession>
<dbReference type="Gene3D" id="3.40.50.11350">
    <property type="match status" value="1"/>
</dbReference>
<keyword evidence="2" id="KW-0472">Membrane</keyword>
<evidence type="ECO:0000313" key="3">
    <source>
        <dbReference type="EMBL" id="KPV75264.1"/>
    </source>
</evidence>
<feature type="compositionally biased region" description="Basic and acidic residues" evidence="1">
    <location>
        <begin position="12"/>
        <end position="27"/>
    </location>
</feature>
<gene>
    <name evidence="3" type="ORF">RHOBADRAFT_66360</name>
</gene>
<sequence>MAPYTSLASSSHDVELGHPEAKARGDLRISPPQGLRRASSLKRRQQERTRRFAVGGGVAAALVLLLWTFTGGRREERREVFGPPPSLVRVGARAGTAPNATTLLTSAAPARSYHDALRPDLRYLTLDTWSGWSGQFLTVLSQLYLAHLTQRVAIIPSFRDADHYGDAMITADLLMDFGKYRREHGALFVFWDEVKPLDRAHATTERDAIGCYMGVNSFEGGRSFDEHNLDQTIWRVPRPGGHLQNSVEALTLFDYDDEDRLKRLRKFADKEGREIPPNMLDSQLLCYSSLWDLAHAGALTTGWAWYEGFRGQQREAGELKDMLALSARGTHPEWWAVGQYVDFAPGIWDIALNATHHTLGLDYVPKNLITIHLRRGDFKSWCSAGENCTPTVDRYIEKLEPLLDLSPPGTKILVTTDEQDDGDFLGAIDALGWYRVDHRALGTKAILDARYGEAAPWADAVVDQAILSLGAHFVGTSGSQVSLLTELRVAAWNGGETRLVERPS</sequence>
<keyword evidence="2" id="KW-0812">Transmembrane</keyword>
<dbReference type="OrthoDB" id="423313at2759"/>
<evidence type="ECO:0000256" key="1">
    <source>
        <dbReference type="SAM" id="MobiDB-lite"/>
    </source>
</evidence>
<evidence type="ECO:0000256" key="2">
    <source>
        <dbReference type="SAM" id="Phobius"/>
    </source>
</evidence>
<dbReference type="EMBL" id="KQ474078">
    <property type="protein sequence ID" value="KPV75264.1"/>
    <property type="molecule type" value="Genomic_DNA"/>
</dbReference>
<keyword evidence="2" id="KW-1133">Transmembrane helix</keyword>
<feature type="compositionally biased region" description="Polar residues" evidence="1">
    <location>
        <begin position="1"/>
        <end position="11"/>
    </location>
</feature>